<sequence>MKLYNIQVSAYAGYKANERPLDFTFKKKKHLIKNIIQQTYEKNVSGGLIRRFTVKTDEGIIFKLCYNEKQDQWFIED</sequence>
<comment type="caution">
    <text evidence="1">The sequence shown here is derived from an EMBL/GenBank/DDBJ whole genome shotgun (WGS) entry which is preliminary data.</text>
</comment>
<reference evidence="1 2" key="1">
    <citation type="submission" date="2016-07" db="EMBL/GenBank/DDBJ databases">
        <title>Draft genome of Scalindua rubra, obtained from a brine-seawater interface in the Red Sea, sheds light on salt adaptation in anammox bacteria.</title>
        <authorList>
            <person name="Speth D.R."/>
            <person name="Lagkouvardos I."/>
            <person name="Wang Y."/>
            <person name="Qian P.-Y."/>
            <person name="Dutilh B.E."/>
            <person name="Jetten M.S."/>
        </authorList>
    </citation>
    <scope>NUCLEOTIDE SEQUENCE [LARGE SCALE GENOMIC DNA]</scope>
    <source>
        <strain evidence="1">BSI-1</strain>
    </source>
</reference>
<gene>
    <name evidence="1" type="ORF">SCARUB_04006</name>
</gene>
<dbReference type="AlphaFoldDB" id="A0A1E3X5F9"/>
<protein>
    <submittedName>
        <fullName evidence="1">Putative cytosolic protein</fullName>
    </submittedName>
</protein>
<dbReference type="EMBL" id="MAYW01000166">
    <property type="protein sequence ID" value="ODS30877.1"/>
    <property type="molecule type" value="Genomic_DNA"/>
</dbReference>
<evidence type="ECO:0000313" key="2">
    <source>
        <dbReference type="Proteomes" id="UP000094056"/>
    </source>
</evidence>
<name>A0A1E3X5F9_9BACT</name>
<accession>A0A1E3X5F9</accession>
<dbReference type="Proteomes" id="UP000094056">
    <property type="component" value="Unassembled WGS sequence"/>
</dbReference>
<evidence type="ECO:0000313" key="1">
    <source>
        <dbReference type="EMBL" id="ODS30877.1"/>
    </source>
</evidence>
<organism evidence="1 2">
    <name type="scientific">Candidatus Scalindua rubra</name>
    <dbReference type="NCBI Taxonomy" id="1872076"/>
    <lineage>
        <taxon>Bacteria</taxon>
        <taxon>Pseudomonadati</taxon>
        <taxon>Planctomycetota</taxon>
        <taxon>Candidatus Brocadiia</taxon>
        <taxon>Candidatus Brocadiales</taxon>
        <taxon>Candidatus Scalinduaceae</taxon>
        <taxon>Candidatus Scalindua</taxon>
    </lineage>
</organism>
<proteinExistence type="predicted"/>